<accession>A0A6J7IJ63</accession>
<dbReference type="PANTHER" id="PTHR23513">
    <property type="entry name" value="INTEGRAL MEMBRANE EFFLUX PROTEIN-RELATED"/>
    <property type="match status" value="1"/>
</dbReference>
<dbReference type="GO" id="GO:0005886">
    <property type="term" value="C:plasma membrane"/>
    <property type="evidence" value="ECO:0007669"/>
    <property type="project" value="UniProtKB-SubCell"/>
</dbReference>
<feature type="transmembrane region" description="Helical" evidence="6">
    <location>
        <begin position="238"/>
        <end position="260"/>
    </location>
</feature>
<dbReference type="GO" id="GO:0022857">
    <property type="term" value="F:transmembrane transporter activity"/>
    <property type="evidence" value="ECO:0007669"/>
    <property type="project" value="InterPro"/>
</dbReference>
<comment type="subcellular location">
    <subcellularLocation>
        <location evidence="1">Cell membrane</location>
        <topology evidence="1">Multi-pass membrane protein</topology>
    </subcellularLocation>
</comment>
<feature type="transmembrane region" description="Helical" evidence="6">
    <location>
        <begin position="87"/>
        <end position="105"/>
    </location>
</feature>
<sequence length="431" mass="44487">MAVEDLQRVLGSSSFRRLFGVRLTGQFSDGLVQAALTTFVLFSPEREASAPRIAIAFVILLLPYSLIGPFVGVFLDRWRRREVLVTANLFRVASVALLGLLLLAGHDGVDLAIAVLVTLGIGRFVLSALAASLPHTVDADTLVTANALSPTAGTVASIMGGLVGVGIRALGGGGDRGSMIVLGCAAAMYLVSSMIARTIAIDLLGPHGDIVGEGIRDVLRGLREGFSHLRQHRAAANAIIVVSFHRVAFGAATVLAILLLRNTLNPPSDPAAALAGLTLVLIAAGLGAFIGAVLTPKMSRHLGSVPWSALVLLAGAVLALVGFLGTTLGWPLTTGMAGLLLASLGIGFAGQAVKVTSDTVVQRAVSDDHRGRVFSLYDVSVNVGMVVGVLWIAFAAPVSGLSPSIDVLIALVLTLAAGWYVIVSRRLGPIA</sequence>
<dbReference type="EMBL" id="CAFBNF010000012">
    <property type="protein sequence ID" value="CAB4930781.1"/>
    <property type="molecule type" value="Genomic_DNA"/>
</dbReference>
<keyword evidence="3 6" id="KW-0812">Transmembrane</keyword>
<evidence type="ECO:0000256" key="5">
    <source>
        <dbReference type="ARBA" id="ARBA00023136"/>
    </source>
</evidence>
<dbReference type="CDD" id="cd06173">
    <property type="entry name" value="MFS_MefA_like"/>
    <property type="match status" value="1"/>
</dbReference>
<dbReference type="InterPro" id="IPR036259">
    <property type="entry name" value="MFS_trans_sf"/>
</dbReference>
<evidence type="ECO:0000256" key="1">
    <source>
        <dbReference type="ARBA" id="ARBA00004651"/>
    </source>
</evidence>
<feature type="transmembrane region" description="Helical" evidence="6">
    <location>
        <begin position="111"/>
        <end position="133"/>
    </location>
</feature>
<evidence type="ECO:0000256" key="3">
    <source>
        <dbReference type="ARBA" id="ARBA00022692"/>
    </source>
</evidence>
<dbReference type="SUPFAM" id="SSF103473">
    <property type="entry name" value="MFS general substrate transporter"/>
    <property type="match status" value="1"/>
</dbReference>
<dbReference type="Pfam" id="PF07690">
    <property type="entry name" value="MFS_1"/>
    <property type="match status" value="1"/>
</dbReference>
<feature type="transmembrane region" description="Helical" evidence="6">
    <location>
        <begin position="272"/>
        <end position="295"/>
    </location>
</feature>
<evidence type="ECO:0000256" key="6">
    <source>
        <dbReference type="SAM" id="Phobius"/>
    </source>
</evidence>
<evidence type="ECO:0000256" key="2">
    <source>
        <dbReference type="ARBA" id="ARBA00022475"/>
    </source>
</evidence>
<dbReference type="Gene3D" id="1.20.1250.20">
    <property type="entry name" value="MFS general substrate transporter like domains"/>
    <property type="match status" value="1"/>
</dbReference>
<dbReference type="PROSITE" id="PS50850">
    <property type="entry name" value="MFS"/>
    <property type="match status" value="1"/>
</dbReference>
<feature type="transmembrane region" description="Helical" evidence="6">
    <location>
        <begin position="336"/>
        <end position="353"/>
    </location>
</feature>
<name>A0A6J7IJ63_9ZZZZ</name>
<organism evidence="8">
    <name type="scientific">freshwater metagenome</name>
    <dbReference type="NCBI Taxonomy" id="449393"/>
    <lineage>
        <taxon>unclassified sequences</taxon>
        <taxon>metagenomes</taxon>
        <taxon>ecological metagenomes</taxon>
    </lineage>
</organism>
<feature type="transmembrane region" description="Helical" evidence="6">
    <location>
        <begin position="374"/>
        <end position="394"/>
    </location>
</feature>
<keyword evidence="5 6" id="KW-0472">Membrane</keyword>
<proteinExistence type="predicted"/>
<feature type="transmembrane region" description="Helical" evidence="6">
    <location>
        <begin position="53"/>
        <end position="75"/>
    </location>
</feature>
<dbReference type="AlphaFoldDB" id="A0A6J7IJ63"/>
<evidence type="ECO:0000256" key="4">
    <source>
        <dbReference type="ARBA" id="ARBA00022989"/>
    </source>
</evidence>
<feature type="transmembrane region" description="Helical" evidence="6">
    <location>
        <begin position="145"/>
        <end position="167"/>
    </location>
</feature>
<protein>
    <submittedName>
        <fullName evidence="8">Unannotated protein</fullName>
    </submittedName>
</protein>
<dbReference type="InterPro" id="IPR011701">
    <property type="entry name" value="MFS"/>
</dbReference>
<evidence type="ECO:0000313" key="8">
    <source>
        <dbReference type="EMBL" id="CAB4930781.1"/>
    </source>
</evidence>
<dbReference type="PANTHER" id="PTHR23513:SF17">
    <property type="entry name" value="MEMBRANE PROTEIN"/>
    <property type="match status" value="1"/>
</dbReference>
<evidence type="ECO:0000259" key="7">
    <source>
        <dbReference type="PROSITE" id="PS50850"/>
    </source>
</evidence>
<feature type="transmembrane region" description="Helical" evidence="6">
    <location>
        <begin position="400"/>
        <end position="422"/>
    </location>
</feature>
<feature type="domain" description="Major facilitator superfamily (MFS) profile" evidence="7">
    <location>
        <begin position="231"/>
        <end position="431"/>
    </location>
</feature>
<dbReference type="InterPro" id="IPR020846">
    <property type="entry name" value="MFS_dom"/>
</dbReference>
<feature type="transmembrane region" description="Helical" evidence="6">
    <location>
        <begin position="307"/>
        <end position="330"/>
    </location>
</feature>
<gene>
    <name evidence="8" type="ORF">UFOPK3773_00229</name>
</gene>
<keyword evidence="4 6" id="KW-1133">Transmembrane helix</keyword>
<feature type="transmembrane region" description="Helical" evidence="6">
    <location>
        <begin position="179"/>
        <end position="200"/>
    </location>
</feature>
<reference evidence="8" key="1">
    <citation type="submission" date="2020-05" db="EMBL/GenBank/DDBJ databases">
        <authorList>
            <person name="Chiriac C."/>
            <person name="Salcher M."/>
            <person name="Ghai R."/>
            <person name="Kavagutti S V."/>
        </authorList>
    </citation>
    <scope>NUCLEOTIDE SEQUENCE</scope>
</reference>
<keyword evidence="2" id="KW-1003">Cell membrane</keyword>